<dbReference type="GO" id="GO:0005829">
    <property type="term" value="C:cytosol"/>
    <property type="evidence" value="ECO:0007669"/>
    <property type="project" value="TreeGrafter"/>
</dbReference>
<gene>
    <name evidence="2" type="ORF">J2S41_004561</name>
</gene>
<dbReference type="GO" id="GO:0019284">
    <property type="term" value="P:L-methionine salvage from S-adenosylmethionine"/>
    <property type="evidence" value="ECO:0007669"/>
    <property type="project" value="TreeGrafter"/>
</dbReference>
<feature type="domain" description="Nucleoside phosphorylase" evidence="1">
    <location>
        <begin position="118"/>
        <end position="304"/>
    </location>
</feature>
<dbReference type="PANTHER" id="PTHR46832">
    <property type="entry name" value="5'-METHYLTHIOADENOSINE/S-ADENOSYLHOMOCYSTEINE NUCLEOSIDASE"/>
    <property type="match status" value="1"/>
</dbReference>
<evidence type="ECO:0000259" key="1">
    <source>
        <dbReference type="Pfam" id="PF01048"/>
    </source>
</evidence>
<accession>A0AAE4CB68</accession>
<protein>
    <submittedName>
        <fullName evidence="2">Nucleoside phosphorylase</fullName>
    </submittedName>
</protein>
<dbReference type="Pfam" id="PF01048">
    <property type="entry name" value="PNP_UDP_1"/>
    <property type="match status" value="1"/>
</dbReference>
<dbReference type="AlphaFoldDB" id="A0AAE4CB68"/>
<dbReference type="GO" id="GO:0009116">
    <property type="term" value="P:nucleoside metabolic process"/>
    <property type="evidence" value="ECO:0007669"/>
    <property type="project" value="InterPro"/>
</dbReference>
<sequence>MSQTFNVNTVNSDNVQIGNHSVMYARHLDATPVREDGPTIALATALPEEFAAMYGLLDRPSGPFPVQDDHAIYVRGSLPGPHPNSSHDVVLTLLKDTGNGASAESTANLARSFPSVVLVCMVGVAAGVPAPTKPDRHVRLGDIVAATWGIEDYDHVVQTDDGARPRQPFPRPSPLLVSAAQYLAAMEIRGERPWLDLIDRALTALPAHARPDGTTDRIYAADSDRVIPHPPMSRSGHLPGRPKVHRGLIGSADRALRSAAFRDAVAAKTGMIAFEMEGKGLGSAGFANGLQWFVVRGISDYGDARTTLRWRGYASTAAAAYTRALLGHCAPLLPRGGRPQAAGARA</sequence>
<proteinExistence type="predicted"/>
<dbReference type="InterPro" id="IPR000845">
    <property type="entry name" value="Nucleoside_phosphorylase_d"/>
</dbReference>
<dbReference type="GO" id="GO:0008930">
    <property type="term" value="F:methylthioadenosine nucleosidase activity"/>
    <property type="evidence" value="ECO:0007669"/>
    <property type="project" value="TreeGrafter"/>
</dbReference>
<evidence type="ECO:0000313" key="3">
    <source>
        <dbReference type="Proteomes" id="UP001183643"/>
    </source>
</evidence>
<dbReference type="InterPro" id="IPR035994">
    <property type="entry name" value="Nucleoside_phosphorylase_sf"/>
</dbReference>
<comment type="caution">
    <text evidence="2">The sequence shown here is derived from an EMBL/GenBank/DDBJ whole genome shotgun (WGS) entry which is preliminary data.</text>
</comment>
<evidence type="ECO:0000313" key="2">
    <source>
        <dbReference type="EMBL" id="MDR7277783.1"/>
    </source>
</evidence>
<dbReference type="EMBL" id="JAVDYB010000001">
    <property type="protein sequence ID" value="MDR7277783.1"/>
    <property type="molecule type" value="Genomic_DNA"/>
</dbReference>
<organism evidence="2 3">
    <name type="scientific">Catenuloplanes atrovinosus</name>
    <dbReference type="NCBI Taxonomy" id="137266"/>
    <lineage>
        <taxon>Bacteria</taxon>
        <taxon>Bacillati</taxon>
        <taxon>Actinomycetota</taxon>
        <taxon>Actinomycetes</taxon>
        <taxon>Micromonosporales</taxon>
        <taxon>Micromonosporaceae</taxon>
        <taxon>Catenuloplanes</taxon>
    </lineage>
</organism>
<dbReference type="SUPFAM" id="SSF53167">
    <property type="entry name" value="Purine and uridine phosphorylases"/>
    <property type="match status" value="1"/>
</dbReference>
<dbReference type="PANTHER" id="PTHR46832:SF1">
    <property type="entry name" value="5'-METHYLTHIOADENOSINE_S-ADENOSYLHOMOCYSTEINE NUCLEOSIDASE"/>
    <property type="match status" value="1"/>
</dbReference>
<dbReference type="Proteomes" id="UP001183643">
    <property type="component" value="Unassembled WGS sequence"/>
</dbReference>
<name>A0AAE4CB68_9ACTN</name>
<dbReference type="RefSeq" id="WP_310370281.1">
    <property type="nucleotide sequence ID" value="NZ_JAVDYB010000001.1"/>
</dbReference>
<keyword evidence="3" id="KW-1185">Reference proteome</keyword>
<reference evidence="2" key="1">
    <citation type="submission" date="2023-07" db="EMBL/GenBank/DDBJ databases">
        <title>Sequencing the genomes of 1000 actinobacteria strains.</title>
        <authorList>
            <person name="Klenk H.-P."/>
        </authorList>
    </citation>
    <scope>NUCLEOTIDE SEQUENCE</scope>
    <source>
        <strain evidence="2">DSM 44707</strain>
    </source>
</reference>
<dbReference type="GO" id="GO:0008782">
    <property type="term" value="F:adenosylhomocysteine nucleosidase activity"/>
    <property type="evidence" value="ECO:0007669"/>
    <property type="project" value="TreeGrafter"/>
</dbReference>
<dbReference type="Gene3D" id="3.40.50.1580">
    <property type="entry name" value="Nucleoside phosphorylase domain"/>
    <property type="match status" value="1"/>
</dbReference>